<evidence type="ECO:0000313" key="4">
    <source>
        <dbReference type="EMBL" id="KAH0558537.1"/>
    </source>
</evidence>
<dbReference type="GO" id="GO:0005730">
    <property type="term" value="C:nucleolus"/>
    <property type="evidence" value="ECO:0007669"/>
    <property type="project" value="TreeGrafter"/>
</dbReference>
<dbReference type="GO" id="GO:0030686">
    <property type="term" value="C:90S preribosome"/>
    <property type="evidence" value="ECO:0007669"/>
    <property type="project" value="TreeGrafter"/>
</dbReference>
<feature type="compositionally biased region" description="Acidic residues" evidence="2">
    <location>
        <begin position="222"/>
        <end position="232"/>
    </location>
</feature>
<evidence type="ECO:0000256" key="2">
    <source>
        <dbReference type="SAM" id="MobiDB-lite"/>
    </source>
</evidence>
<feature type="region of interest" description="Disordered" evidence="2">
    <location>
        <begin position="283"/>
        <end position="368"/>
    </location>
</feature>
<feature type="domain" description="Kri1-like C-terminal" evidence="3">
    <location>
        <begin position="528"/>
        <end position="617"/>
    </location>
</feature>
<feature type="compositionally biased region" description="Basic and acidic residues" evidence="2">
    <location>
        <begin position="638"/>
        <end position="657"/>
    </location>
</feature>
<feature type="compositionally biased region" description="Basic and acidic residues" evidence="2">
    <location>
        <begin position="511"/>
        <end position="526"/>
    </location>
</feature>
<gene>
    <name evidence="4" type="ORF">GP486_004806</name>
</gene>
<comment type="similarity">
    <text evidence="1">Belongs to the KRI1 family.</text>
</comment>
<feature type="region of interest" description="Disordered" evidence="2">
    <location>
        <begin position="215"/>
        <end position="253"/>
    </location>
</feature>
<dbReference type="AlphaFoldDB" id="A0A9P8LAL2"/>
<dbReference type="InterPro" id="IPR024626">
    <property type="entry name" value="Kri1-like_C"/>
</dbReference>
<evidence type="ECO:0000313" key="5">
    <source>
        <dbReference type="Proteomes" id="UP000750711"/>
    </source>
</evidence>
<feature type="compositionally biased region" description="Acidic residues" evidence="2">
    <location>
        <begin position="96"/>
        <end position="120"/>
    </location>
</feature>
<feature type="compositionally biased region" description="Polar residues" evidence="2">
    <location>
        <begin position="8"/>
        <end position="24"/>
    </location>
</feature>
<feature type="region of interest" description="Disordered" evidence="2">
    <location>
        <begin position="474"/>
        <end position="526"/>
    </location>
</feature>
<evidence type="ECO:0000256" key="1">
    <source>
        <dbReference type="ARBA" id="ARBA00007473"/>
    </source>
</evidence>
<dbReference type="Pfam" id="PF12936">
    <property type="entry name" value="Kri1_C"/>
    <property type="match status" value="1"/>
</dbReference>
<feature type="region of interest" description="Disordered" evidence="2">
    <location>
        <begin position="1"/>
        <end position="122"/>
    </location>
</feature>
<feature type="compositionally biased region" description="Basic and acidic residues" evidence="2">
    <location>
        <begin position="324"/>
        <end position="368"/>
    </location>
</feature>
<dbReference type="Proteomes" id="UP000750711">
    <property type="component" value="Unassembled WGS sequence"/>
</dbReference>
<evidence type="ECO:0000259" key="3">
    <source>
        <dbReference type="Pfam" id="PF12936"/>
    </source>
</evidence>
<keyword evidence="5" id="KW-1185">Reference proteome</keyword>
<feature type="compositionally biased region" description="Basic residues" evidence="2">
    <location>
        <begin position="599"/>
        <end position="615"/>
    </location>
</feature>
<feature type="region of interest" description="Disordered" evidence="2">
    <location>
        <begin position="593"/>
        <end position="674"/>
    </location>
</feature>
<organism evidence="4 5">
    <name type="scientific">Trichoglossum hirsutum</name>
    <dbReference type="NCBI Taxonomy" id="265104"/>
    <lineage>
        <taxon>Eukaryota</taxon>
        <taxon>Fungi</taxon>
        <taxon>Dikarya</taxon>
        <taxon>Ascomycota</taxon>
        <taxon>Pezizomycotina</taxon>
        <taxon>Geoglossomycetes</taxon>
        <taxon>Geoglossales</taxon>
        <taxon>Geoglossaceae</taxon>
        <taxon>Trichoglossum</taxon>
    </lineage>
</organism>
<dbReference type="PANTHER" id="PTHR14490:SF5">
    <property type="entry name" value="PROTEIN KRI1 HOMOLOG"/>
    <property type="match status" value="1"/>
</dbReference>
<feature type="compositionally biased region" description="Basic and acidic residues" evidence="2">
    <location>
        <begin position="240"/>
        <end position="253"/>
    </location>
</feature>
<dbReference type="GO" id="GO:0000447">
    <property type="term" value="P:endonucleolytic cleavage in ITS1 to separate SSU-rRNA from 5.8S rRNA and LSU-rRNA from tricistronic rRNA transcript (SSU-rRNA, 5.8S rRNA, LSU-rRNA)"/>
    <property type="evidence" value="ECO:0007669"/>
    <property type="project" value="TreeGrafter"/>
</dbReference>
<feature type="region of interest" description="Disordered" evidence="2">
    <location>
        <begin position="432"/>
        <end position="453"/>
    </location>
</feature>
<name>A0A9P8LAL2_9PEZI</name>
<feature type="compositionally biased region" description="Basic and acidic residues" evidence="2">
    <location>
        <begin position="59"/>
        <end position="84"/>
    </location>
</feature>
<proteinExistence type="inferred from homology"/>
<reference evidence="4" key="1">
    <citation type="submission" date="2021-03" db="EMBL/GenBank/DDBJ databases">
        <title>Comparative genomics and phylogenomic investigation of the class Geoglossomycetes provide insights into ecological specialization and systematics.</title>
        <authorList>
            <person name="Melie T."/>
            <person name="Pirro S."/>
            <person name="Miller A.N."/>
            <person name="Quandt A."/>
        </authorList>
    </citation>
    <scope>NUCLEOTIDE SEQUENCE</scope>
    <source>
        <strain evidence="4">CAQ_001_2017</strain>
    </source>
</reference>
<dbReference type="Pfam" id="PF05178">
    <property type="entry name" value="Kri1"/>
    <property type="match status" value="1"/>
</dbReference>
<dbReference type="InterPro" id="IPR018034">
    <property type="entry name" value="Kri1"/>
</dbReference>
<dbReference type="EMBL" id="JAGHQM010000815">
    <property type="protein sequence ID" value="KAH0558537.1"/>
    <property type="molecule type" value="Genomic_DNA"/>
</dbReference>
<sequence length="674" mass="76953">MKAKKTKLSQGNPPASNDVMNTEQKTNDEPPAKRAKLLLDNSDSEDSSFSELEGPALKINEEFANRFEHNKKREEMHRLEEKYGKSSVTQKRKVEDVDDGNSDAPDSEESSDSEEDDDEGILVTAALDAEISATIQAIRTKDPRVYNEQSIFYTEPGDGEGSGMPTSKVERPMFLKDFHRKNLLEGHLSQQEEREGTVPRTYAQEQEDLKISIVREMHAAADEQEGDDDDDSFLISKQKTKGDSNKIAADGKAKRITEVDVAVADRDPELFLSNFMSSRAWMPIESSKPHPFESDDEEEEKRAEEFEQAYNLRFEDPSGSNEKLVTHSRDAAAKYSVRREDAGGRKRARAAEKQKKEHEKHQREEEKARLRKLKMEEMAEKVKKIKEAAGLRGEEMDDNDWGKFLEDAWDGDRWEREMGARFGEAYYAQDEDNTGIDNVDGDGKKRKLKKPEWDDDIDIKDLVPSFEDEEGVVKSVFTLSDEGGSGNGVESDSDTGETQQHPSGGKRKKERLHEQAERRREARQERKRIEQFVDEKLDFNHELPLFSSSKMPTRFHYRETSPAAFGLTPQDILMASDSQLNQFVGLKKLAAFRDPERKRKDRKKLGKKARLRKWRKDTFGDEDGPTIPKQGPGVELNSDSREDPKLEDGIDIREAGKGRRRSRKRKGKGQNTEM</sequence>
<dbReference type="PANTHER" id="PTHR14490">
    <property type="entry name" value="ZINC FINGER, ZZ TYPE"/>
    <property type="match status" value="1"/>
</dbReference>
<accession>A0A9P8LAL2</accession>
<feature type="compositionally biased region" description="Basic residues" evidence="2">
    <location>
        <begin position="658"/>
        <end position="668"/>
    </location>
</feature>
<protein>
    <recommendedName>
        <fullName evidence="3">Kri1-like C-terminal domain-containing protein</fullName>
    </recommendedName>
</protein>
<comment type="caution">
    <text evidence="4">The sequence shown here is derived from an EMBL/GenBank/DDBJ whole genome shotgun (WGS) entry which is preliminary data.</text>
</comment>